<dbReference type="AlphaFoldDB" id="X7YT67"/>
<name>X7YT67_MYCKA</name>
<gene>
    <name evidence="2" type="ORF">I545_5793</name>
</gene>
<organism evidence="2 3">
    <name type="scientific">Mycobacterium kansasii 662</name>
    <dbReference type="NCBI Taxonomy" id="1299326"/>
    <lineage>
        <taxon>Bacteria</taxon>
        <taxon>Bacillati</taxon>
        <taxon>Actinomycetota</taxon>
        <taxon>Actinomycetes</taxon>
        <taxon>Mycobacteriales</taxon>
        <taxon>Mycobacteriaceae</taxon>
        <taxon>Mycobacterium</taxon>
    </lineage>
</organism>
<dbReference type="EMBL" id="JAOA01000012">
    <property type="protein sequence ID" value="EUA10274.1"/>
    <property type="molecule type" value="Genomic_DNA"/>
</dbReference>
<evidence type="ECO:0000256" key="1">
    <source>
        <dbReference type="SAM" id="MobiDB-lite"/>
    </source>
</evidence>
<proteinExistence type="predicted"/>
<comment type="caution">
    <text evidence="2">The sequence shown here is derived from an EMBL/GenBank/DDBJ whole genome shotgun (WGS) entry which is preliminary data.</text>
</comment>
<reference evidence="2 3" key="1">
    <citation type="submission" date="2013-12" db="EMBL/GenBank/DDBJ databases">
        <authorList>
            <person name="Brown-Elliot B."/>
            <person name="Wallace R."/>
            <person name="Lenaerts A."/>
            <person name="Ordway D."/>
            <person name="DeGroote M.A."/>
            <person name="Parker T."/>
            <person name="Sizemore C."/>
            <person name="Tallon L.J."/>
            <person name="Sadzewicz L.K."/>
            <person name="Sengamalay N."/>
            <person name="Fraser C.M."/>
            <person name="Hine E."/>
            <person name="Shefchek K.A."/>
            <person name="Das S.P."/>
            <person name="Tettelin H."/>
        </authorList>
    </citation>
    <scope>NUCLEOTIDE SEQUENCE [LARGE SCALE GENOMIC DNA]</scope>
    <source>
        <strain evidence="2 3">662</strain>
    </source>
</reference>
<protein>
    <submittedName>
        <fullName evidence="2">Uncharacterized protein</fullName>
    </submittedName>
</protein>
<dbReference type="Proteomes" id="UP000020561">
    <property type="component" value="Unassembled WGS sequence"/>
</dbReference>
<accession>X7YT67</accession>
<evidence type="ECO:0000313" key="2">
    <source>
        <dbReference type="EMBL" id="EUA10274.1"/>
    </source>
</evidence>
<evidence type="ECO:0000313" key="3">
    <source>
        <dbReference type="Proteomes" id="UP000020561"/>
    </source>
</evidence>
<sequence length="79" mass="8126">MSGVPAGSHAGPAPRGRRVGDGKSSLASSAAIIYSKFAPPISQQAEGGDDMTYELLFTENEAALAFNSSAMFTCDNVAE</sequence>
<feature type="region of interest" description="Disordered" evidence="1">
    <location>
        <begin position="1"/>
        <end position="24"/>
    </location>
</feature>